<dbReference type="PANTHER" id="PTHR47481:SF31">
    <property type="entry name" value="OS01G0873500 PROTEIN"/>
    <property type="match status" value="1"/>
</dbReference>
<organism evidence="1 2">
    <name type="scientific">Vitis vinifera</name>
    <name type="common">Grape</name>
    <dbReference type="NCBI Taxonomy" id="29760"/>
    <lineage>
        <taxon>Eukaryota</taxon>
        <taxon>Viridiplantae</taxon>
        <taxon>Streptophyta</taxon>
        <taxon>Embryophyta</taxon>
        <taxon>Tracheophyta</taxon>
        <taxon>Spermatophyta</taxon>
        <taxon>Magnoliopsida</taxon>
        <taxon>eudicotyledons</taxon>
        <taxon>Gunneridae</taxon>
        <taxon>Pentapetalae</taxon>
        <taxon>rosids</taxon>
        <taxon>Vitales</taxon>
        <taxon>Vitaceae</taxon>
        <taxon>Viteae</taxon>
        <taxon>Vitis</taxon>
    </lineage>
</organism>
<proteinExistence type="predicted"/>
<reference evidence="1 2" key="1">
    <citation type="journal article" date="2018" name="PLoS Genet.">
        <title>Population sequencing reveals clonal diversity and ancestral inbreeding in the grapevine cultivar Chardonnay.</title>
        <authorList>
            <person name="Roach M.J."/>
            <person name="Johnson D.L."/>
            <person name="Bohlmann J."/>
            <person name="van Vuuren H.J."/>
            <person name="Jones S.J."/>
            <person name="Pretorius I.S."/>
            <person name="Schmidt S.A."/>
            <person name="Borneman A.R."/>
        </authorList>
    </citation>
    <scope>NUCLEOTIDE SEQUENCE [LARGE SCALE GENOMIC DNA]</scope>
    <source>
        <strain evidence="2">cv. Chardonnay</strain>
        <tissue evidence="1">Leaf</tissue>
    </source>
</reference>
<comment type="caution">
    <text evidence="1">The sequence shown here is derived from an EMBL/GenBank/DDBJ whole genome shotgun (WGS) entry which is preliminary data.</text>
</comment>
<name>A0A438HZ55_VITVI</name>
<sequence length="148" mass="16478">MGEYFAKIKRVADNLAAVGQPISNDDKMMYLLAGLGSNYDPVVVVIPPFLKILEEVTEVVAIEEVEAVDTTSQNQSVKFVANQAILLSHATIDLITISNLKTLRFLPQLIHQKWWLIQPGTLIAGQQIMSQMSWDVCKLPLNILETKS</sequence>
<dbReference type="Proteomes" id="UP000288805">
    <property type="component" value="Unassembled WGS sequence"/>
</dbReference>
<dbReference type="AlphaFoldDB" id="A0A438HZ55"/>
<dbReference type="EMBL" id="QGNW01000161">
    <property type="protein sequence ID" value="RVW89746.1"/>
    <property type="molecule type" value="Genomic_DNA"/>
</dbReference>
<evidence type="ECO:0000313" key="2">
    <source>
        <dbReference type="Proteomes" id="UP000288805"/>
    </source>
</evidence>
<accession>A0A438HZ55</accession>
<evidence type="ECO:0000313" key="1">
    <source>
        <dbReference type="EMBL" id="RVW89746.1"/>
    </source>
</evidence>
<dbReference type="PANTHER" id="PTHR47481">
    <property type="match status" value="1"/>
</dbReference>
<protein>
    <submittedName>
        <fullName evidence="1">Uncharacterized protein</fullName>
    </submittedName>
</protein>
<gene>
    <name evidence="1" type="ORF">CK203_047255</name>
</gene>